<dbReference type="InterPro" id="IPR001179">
    <property type="entry name" value="PPIase_FKBP_dom"/>
</dbReference>
<comment type="caution">
    <text evidence="8">The sequence shown here is derived from an EMBL/GenBank/DDBJ whole genome shotgun (WGS) entry which is preliminary data.</text>
</comment>
<dbReference type="PROSITE" id="PS50059">
    <property type="entry name" value="FKBP_PPIASE"/>
    <property type="match status" value="1"/>
</dbReference>
<gene>
    <name evidence="8" type="ORF">EKO04_007842</name>
</gene>
<dbReference type="Proteomes" id="UP000651452">
    <property type="component" value="Unassembled WGS sequence"/>
</dbReference>
<evidence type="ECO:0000256" key="2">
    <source>
        <dbReference type="ARBA" id="ARBA00013194"/>
    </source>
</evidence>
<reference evidence="8" key="2">
    <citation type="submission" date="2020-09" db="EMBL/GenBank/DDBJ databases">
        <title>Reference genome assembly for Australian Ascochyta lentis isolate Al4.</title>
        <authorList>
            <person name="Lee R.C."/>
            <person name="Farfan-Caceres L.M."/>
            <person name="Debler J.W."/>
            <person name="Williams A.H."/>
            <person name="Henares B.M."/>
        </authorList>
    </citation>
    <scope>NUCLEOTIDE SEQUENCE</scope>
    <source>
        <strain evidence="8">Al4</strain>
    </source>
</reference>
<dbReference type="PANTHER" id="PTHR10516:SF447">
    <property type="entry name" value="FK506-BINDING PROTEIN 1B"/>
    <property type="match status" value="1"/>
</dbReference>
<evidence type="ECO:0000256" key="6">
    <source>
        <dbReference type="PROSITE-ProRule" id="PRU00277"/>
    </source>
</evidence>
<evidence type="ECO:0000256" key="1">
    <source>
        <dbReference type="ARBA" id="ARBA00000971"/>
    </source>
</evidence>
<evidence type="ECO:0000259" key="7">
    <source>
        <dbReference type="PROSITE" id="PS50059"/>
    </source>
</evidence>
<comment type="catalytic activity">
    <reaction evidence="1 6">
        <text>[protein]-peptidylproline (omega=180) = [protein]-peptidylproline (omega=0)</text>
        <dbReference type="Rhea" id="RHEA:16237"/>
        <dbReference type="Rhea" id="RHEA-COMP:10747"/>
        <dbReference type="Rhea" id="RHEA-COMP:10748"/>
        <dbReference type="ChEBI" id="CHEBI:83833"/>
        <dbReference type="ChEBI" id="CHEBI:83834"/>
        <dbReference type="EC" id="5.2.1.8"/>
    </reaction>
</comment>
<dbReference type="EC" id="5.2.1.8" evidence="2 6"/>
<dbReference type="InterPro" id="IPR050689">
    <property type="entry name" value="FKBP-type_PPIase"/>
</dbReference>
<proteinExistence type="inferred from homology"/>
<dbReference type="PANTHER" id="PTHR10516">
    <property type="entry name" value="PEPTIDYL-PROLYL CIS-TRANS ISOMERASE"/>
    <property type="match status" value="1"/>
</dbReference>
<keyword evidence="4 6" id="KW-0413">Isomerase</keyword>
<feature type="domain" description="PPIase FKBP-type" evidence="7">
    <location>
        <begin position="20"/>
        <end position="135"/>
    </location>
</feature>
<dbReference type="SUPFAM" id="SSF54534">
    <property type="entry name" value="FKBP-like"/>
    <property type="match status" value="1"/>
</dbReference>
<dbReference type="AlphaFoldDB" id="A0A8H7MCE2"/>
<name>A0A8H7MCE2_9PLEO</name>
<keyword evidence="9" id="KW-1185">Reference proteome</keyword>
<sequence>MGITKIILKPGDDEQLVKKYDEVAIEYTGWILNEDGPDKKGQQFDTSVGRGDTVTVIGMGRVMKGWDKGVTGEFKSEDPDDVIRPMALNEKARFIFTSDYGYGVNQPSPDTLTRIVDHTFDLTERLTIMADTNLS</sequence>
<dbReference type="EMBL" id="RZGK01000014">
    <property type="protein sequence ID" value="KAF9694011.1"/>
    <property type="molecule type" value="Genomic_DNA"/>
</dbReference>
<organism evidence="8 9">
    <name type="scientific">Ascochyta lentis</name>
    <dbReference type="NCBI Taxonomy" id="205686"/>
    <lineage>
        <taxon>Eukaryota</taxon>
        <taxon>Fungi</taxon>
        <taxon>Dikarya</taxon>
        <taxon>Ascomycota</taxon>
        <taxon>Pezizomycotina</taxon>
        <taxon>Dothideomycetes</taxon>
        <taxon>Pleosporomycetidae</taxon>
        <taxon>Pleosporales</taxon>
        <taxon>Pleosporineae</taxon>
        <taxon>Didymellaceae</taxon>
        <taxon>Ascochyta</taxon>
    </lineage>
</organism>
<evidence type="ECO:0000256" key="3">
    <source>
        <dbReference type="ARBA" id="ARBA00023110"/>
    </source>
</evidence>
<dbReference type="Gene3D" id="3.10.50.40">
    <property type="match status" value="1"/>
</dbReference>
<evidence type="ECO:0000256" key="5">
    <source>
        <dbReference type="ARBA" id="ARBA00038106"/>
    </source>
</evidence>
<protein>
    <recommendedName>
        <fullName evidence="2 6">peptidylprolyl isomerase</fullName>
        <ecNumber evidence="2 6">5.2.1.8</ecNumber>
    </recommendedName>
</protein>
<evidence type="ECO:0000256" key="4">
    <source>
        <dbReference type="ARBA" id="ARBA00023235"/>
    </source>
</evidence>
<accession>A0A8H7MCE2</accession>
<evidence type="ECO:0000313" key="9">
    <source>
        <dbReference type="Proteomes" id="UP000651452"/>
    </source>
</evidence>
<comment type="similarity">
    <text evidence="5">Belongs to the FKBP-type PPIase family. FKBP1 subfamily.</text>
</comment>
<dbReference type="GO" id="GO:0003755">
    <property type="term" value="F:peptidyl-prolyl cis-trans isomerase activity"/>
    <property type="evidence" value="ECO:0007669"/>
    <property type="project" value="UniProtKB-KW"/>
</dbReference>
<dbReference type="InterPro" id="IPR046357">
    <property type="entry name" value="PPIase_dom_sf"/>
</dbReference>
<keyword evidence="3 6" id="KW-0697">Rotamase</keyword>
<dbReference type="Pfam" id="PF00254">
    <property type="entry name" value="FKBP_C"/>
    <property type="match status" value="1"/>
</dbReference>
<evidence type="ECO:0000313" key="8">
    <source>
        <dbReference type="EMBL" id="KAF9694011.1"/>
    </source>
</evidence>
<reference evidence="8" key="1">
    <citation type="submission" date="2018-12" db="EMBL/GenBank/DDBJ databases">
        <authorList>
            <person name="Syme R.A."/>
            <person name="Farfan-Caceres L."/>
            <person name="Lichtenzveig J."/>
        </authorList>
    </citation>
    <scope>NUCLEOTIDE SEQUENCE</scope>
    <source>
        <strain evidence="8">Al4</strain>
    </source>
</reference>
<dbReference type="OrthoDB" id="1902587at2759"/>
<dbReference type="GO" id="GO:0005737">
    <property type="term" value="C:cytoplasm"/>
    <property type="evidence" value="ECO:0007669"/>
    <property type="project" value="TreeGrafter"/>
</dbReference>